<evidence type="ECO:0000313" key="2">
    <source>
        <dbReference type="Proteomes" id="UP000258500"/>
    </source>
</evidence>
<proteinExistence type="predicted"/>
<name>G5DML9_9CAUD</name>
<dbReference type="GeneID" id="40526455"/>
<protein>
    <submittedName>
        <fullName evidence="1">Uncharacterized protein</fullName>
    </submittedName>
</protein>
<keyword evidence="2" id="KW-1185">Reference proteome</keyword>
<organism evidence="1 2">
    <name type="scientific">Enterobacter phage F20</name>
    <dbReference type="NCBI Taxonomy" id="2886900"/>
    <lineage>
        <taxon>Viruses</taxon>
        <taxon>Duplodnaviria</taxon>
        <taxon>Heunggongvirae</taxon>
        <taxon>Uroviricota</taxon>
        <taxon>Caudoviricetes</taxon>
        <taxon>Drexlerviridae</taxon>
        <taxon>Webervirus</taxon>
        <taxon>Webervirus F20</taxon>
    </lineage>
</organism>
<accession>G5DML9</accession>
<dbReference type="Proteomes" id="UP000258500">
    <property type="component" value="Segment"/>
</dbReference>
<sequence length="105" mass="12043">MLKLNLGDALSLPHRNKGEITMQQFKSRGKIYNLPDNATHAAPGVVLGLYFKQGDKWFYIGDCQGNVRPMQIGENRGFYDRDIVELKPKRNPFAFWNKIKGAIFK</sequence>
<evidence type="ECO:0000313" key="1">
    <source>
        <dbReference type="EMBL" id="AEQ39247.1"/>
    </source>
</evidence>
<dbReference type="RefSeq" id="YP_009666244.1">
    <property type="nucleotide sequence ID" value="NC_043469.1"/>
</dbReference>
<dbReference type="EMBL" id="JN672684">
    <property type="protein sequence ID" value="AEQ39247.1"/>
    <property type="molecule type" value="Genomic_DNA"/>
</dbReference>
<reference evidence="1 2" key="1">
    <citation type="journal article" date="2012" name="J. Gen. Virol.">
        <title>Isolation and characterization of a bacteriophage F20 virulent to Enterobacter aerogenes.</title>
        <authorList>
            <person name="Mishra C.K."/>
            <person name="Choi T.J."/>
            <person name="Kang S.C."/>
        </authorList>
    </citation>
    <scope>NUCLEOTIDE SEQUENCE [LARGE SCALE GENOMIC DNA]</scope>
</reference>